<dbReference type="EMBL" id="CP155620">
    <property type="protein sequence ID" value="XBJ29832.1"/>
    <property type="molecule type" value="Genomic_DNA"/>
</dbReference>
<proteinExistence type="predicted"/>
<dbReference type="Pfam" id="PF14903">
    <property type="entry name" value="WG_beta_rep"/>
    <property type="match status" value="4"/>
</dbReference>
<organism evidence="1">
    <name type="scientific">Campylobacter sp. CCS1377</name>
    <dbReference type="NCBI Taxonomy" id="3158229"/>
    <lineage>
        <taxon>Bacteria</taxon>
        <taxon>Pseudomonadati</taxon>
        <taxon>Campylobacterota</taxon>
        <taxon>Epsilonproteobacteria</taxon>
        <taxon>Campylobacterales</taxon>
        <taxon>Campylobacteraceae</taxon>
        <taxon>Campylobacter</taxon>
    </lineage>
</organism>
<accession>A0AAU7E8T4</accession>
<gene>
    <name evidence="1" type="ORF">AAH949_03085</name>
</gene>
<evidence type="ECO:0000313" key="1">
    <source>
        <dbReference type="EMBL" id="XBJ29832.1"/>
    </source>
</evidence>
<dbReference type="PANTHER" id="PTHR37841">
    <property type="entry name" value="GLR2918 PROTEIN"/>
    <property type="match status" value="1"/>
</dbReference>
<reference evidence="1" key="1">
    <citation type="submission" date="2024-05" db="EMBL/GenBank/DDBJ databases">
        <title>Campylobacter coli isolated from environmental waters in Slovenia.</title>
        <authorList>
            <person name="Zautner A.E."/>
            <person name="Bunk B."/>
            <person name="Riedel T."/>
            <person name="Sproeer C."/>
        </authorList>
    </citation>
    <scope>NUCLEOTIDE SEQUENCE</scope>
    <source>
        <strain evidence="1">CCS1377</strain>
    </source>
</reference>
<sequence>MLVEPKFYKASYRQNDIWQVEIDKKLGLFDIKNKQFILEPKFDDMYNFYNKFIGVYFQGKEGLFDINNRRFVLEPKFEISSCGGTSKVGLNGKYGIINDKAEFIVPIKYDYISSCFSNDLSFVSIKNKMGYINKNAELVIPAKFETVTPFKYGFAQVKLDRNKKFGLINTKGDLILPFEFDSIYYIEPLAKFSVEFSEMREANKDISASKE</sequence>
<name>A0AAU7E8T4_9BACT</name>
<dbReference type="AlphaFoldDB" id="A0AAU7E8T4"/>
<dbReference type="RefSeq" id="WP_348518948.1">
    <property type="nucleotide sequence ID" value="NZ_CP155620.1"/>
</dbReference>
<protein>
    <submittedName>
        <fullName evidence="1">WG repeat-containing protein</fullName>
    </submittedName>
</protein>
<dbReference type="PANTHER" id="PTHR37841:SF1">
    <property type="entry name" value="DUF3298 DOMAIN-CONTAINING PROTEIN"/>
    <property type="match status" value="1"/>
</dbReference>
<dbReference type="InterPro" id="IPR032774">
    <property type="entry name" value="WG_beta_rep"/>
</dbReference>